<feature type="compositionally biased region" description="Basic residues" evidence="1">
    <location>
        <begin position="548"/>
        <end position="558"/>
    </location>
</feature>
<dbReference type="Gene3D" id="3.40.50.150">
    <property type="entry name" value="Vaccinia Virus protein VP39"/>
    <property type="match status" value="1"/>
</dbReference>
<evidence type="ECO:0000313" key="4">
    <source>
        <dbReference type="Proteomes" id="UP000680206"/>
    </source>
</evidence>
<dbReference type="GO" id="GO:0032259">
    <property type="term" value="P:methylation"/>
    <property type="evidence" value="ECO:0007669"/>
    <property type="project" value="UniProtKB-KW"/>
</dbReference>
<feature type="region of interest" description="Disordered" evidence="1">
    <location>
        <begin position="466"/>
        <end position="492"/>
    </location>
</feature>
<dbReference type="InterPro" id="IPR003356">
    <property type="entry name" value="DNA_methylase_A-5"/>
</dbReference>
<gene>
    <name evidence="3" type="ORF">J4709_13365</name>
</gene>
<evidence type="ECO:0000256" key="1">
    <source>
        <dbReference type="SAM" id="MobiDB-lite"/>
    </source>
</evidence>
<name>A0ABS3RR54_9ACTN</name>
<accession>A0ABS3RR54</accession>
<organism evidence="3 4">
    <name type="scientific">Actinomadura violacea</name>
    <dbReference type="NCBI Taxonomy" id="2819934"/>
    <lineage>
        <taxon>Bacteria</taxon>
        <taxon>Bacillati</taxon>
        <taxon>Actinomycetota</taxon>
        <taxon>Actinomycetes</taxon>
        <taxon>Streptosporangiales</taxon>
        <taxon>Thermomonosporaceae</taxon>
        <taxon>Actinomadura</taxon>
    </lineage>
</organism>
<evidence type="ECO:0000313" key="3">
    <source>
        <dbReference type="EMBL" id="MBO2458560.1"/>
    </source>
</evidence>
<dbReference type="RefSeq" id="WP_208240738.1">
    <property type="nucleotide sequence ID" value="NZ_JAGEPF010000008.1"/>
</dbReference>
<comment type="caution">
    <text evidence="3">The sequence shown here is derived from an EMBL/GenBank/DDBJ whole genome shotgun (WGS) entry which is preliminary data.</text>
</comment>
<protein>
    <submittedName>
        <fullName evidence="3">N-6 DNA methylase</fullName>
    </submittedName>
</protein>
<reference evidence="3 4" key="1">
    <citation type="submission" date="2021-03" db="EMBL/GenBank/DDBJ databases">
        <title>Actinomadura violae sp. nov., isolated from lichen in Thailand.</title>
        <authorList>
            <person name="Kanchanasin P."/>
            <person name="Saeng-In P."/>
            <person name="Phongsopitanun W."/>
            <person name="Yuki M."/>
            <person name="Kudo T."/>
            <person name="Ohkuma M."/>
            <person name="Tanasupawat S."/>
        </authorList>
    </citation>
    <scope>NUCLEOTIDE SEQUENCE [LARGE SCALE GENOMIC DNA]</scope>
    <source>
        <strain evidence="3 4">LCR2-06</strain>
    </source>
</reference>
<proteinExistence type="predicted"/>
<dbReference type="PRINTS" id="PR00507">
    <property type="entry name" value="N12N6MTFRASE"/>
</dbReference>
<dbReference type="SUPFAM" id="SSF53335">
    <property type="entry name" value="S-adenosyl-L-methionine-dependent methyltransferases"/>
    <property type="match status" value="1"/>
</dbReference>
<keyword evidence="4" id="KW-1185">Reference proteome</keyword>
<dbReference type="GO" id="GO:0008168">
    <property type="term" value="F:methyltransferase activity"/>
    <property type="evidence" value="ECO:0007669"/>
    <property type="project" value="UniProtKB-KW"/>
</dbReference>
<sequence>MTDDEVALVPPAEIARMAGVTRAAVSNWRRRHPDFPEAVAGTASAPLFALPDVHRWLDRQGKGRDVADEVRLWQALRAERGADMVGALVAVAARLKGDKGGGPLSPPTGELVDDLARERSPGELVADLAERFVASENRSGGEHVSTPALVRVVRHFAGETEGVVYDPACGIGDLLLSVGGGKVKGRVGQDAADGLPEFVRLRAALETRPGDVETAHGDALRDDRFPRLKADLVVCDPPSGQADWGREDLLLDPRWEIALPPKAEGDLAWLQHCYFHTAPGGRALLVLPASASYRRSGRRIRAELVRSGILDTLVALPGGLAAGHSAPVHIWVLRRPARPDARVRMVDLTDADLSGPIRPDPDRVASVPAISLLDDETDLTPTRHVAAGQPGAAAYEDARARFEELLDALHGALPHLAEGREDIAATVNVSELMRGGLVQVEEGRPVSTTDQLDTDFLVGFLNSAANTRRNTSGSGTHRADPRGARVPQMDPDRQRTYGTAFRELETFVQQLEEAAKIGRRAVQLAHDGLTSGTLDPPPAARKPDAGTKKKRTKREGAE</sequence>
<dbReference type="PANTHER" id="PTHR42998">
    <property type="entry name" value="TYPE I RESTRICTION ENZYME HINDVIIP M PROTEIN-RELATED"/>
    <property type="match status" value="1"/>
</dbReference>
<keyword evidence="3" id="KW-0808">Transferase</keyword>
<dbReference type="EMBL" id="JAGEPF010000008">
    <property type="protein sequence ID" value="MBO2458560.1"/>
    <property type="molecule type" value="Genomic_DNA"/>
</dbReference>
<dbReference type="PANTHER" id="PTHR42998:SF1">
    <property type="entry name" value="TYPE I RESTRICTION ENZYME HINDI METHYLASE SUBUNIT"/>
    <property type="match status" value="1"/>
</dbReference>
<dbReference type="InterPro" id="IPR029063">
    <property type="entry name" value="SAM-dependent_MTases_sf"/>
</dbReference>
<evidence type="ECO:0000259" key="2">
    <source>
        <dbReference type="Pfam" id="PF02384"/>
    </source>
</evidence>
<dbReference type="Proteomes" id="UP000680206">
    <property type="component" value="Unassembled WGS sequence"/>
</dbReference>
<feature type="compositionally biased region" description="Polar residues" evidence="1">
    <location>
        <begin position="466"/>
        <end position="475"/>
    </location>
</feature>
<dbReference type="Pfam" id="PF02384">
    <property type="entry name" value="N6_Mtase"/>
    <property type="match status" value="1"/>
</dbReference>
<dbReference type="InterPro" id="IPR052916">
    <property type="entry name" value="Type-I_RE_MTase_Subunit"/>
</dbReference>
<feature type="region of interest" description="Disordered" evidence="1">
    <location>
        <begin position="528"/>
        <end position="558"/>
    </location>
</feature>
<keyword evidence="3" id="KW-0489">Methyltransferase</keyword>
<feature type="domain" description="DNA methylase adenine-specific" evidence="2">
    <location>
        <begin position="130"/>
        <end position="349"/>
    </location>
</feature>